<comment type="caution">
    <text evidence="1">The sequence shown here is derived from an EMBL/GenBank/DDBJ whole genome shotgun (WGS) entry which is preliminary data.</text>
</comment>
<reference evidence="1" key="2">
    <citation type="journal article" date="2020" name="Nat. Commun.">
        <title>Large-scale genome sequencing of mycorrhizal fungi provides insights into the early evolution of symbiotic traits.</title>
        <authorList>
            <person name="Miyauchi S."/>
            <person name="Kiss E."/>
            <person name="Kuo A."/>
            <person name="Drula E."/>
            <person name="Kohler A."/>
            <person name="Sanchez-Garcia M."/>
            <person name="Morin E."/>
            <person name="Andreopoulos B."/>
            <person name="Barry K.W."/>
            <person name="Bonito G."/>
            <person name="Buee M."/>
            <person name="Carver A."/>
            <person name="Chen C."/>
            <person name="Cichocki N."/>
            <person name="Clum A."/>
            <person name="Culley D."/>
            <person name="Crous P.W."/>
            <person name="Fauchery L."/>
            <person name="Girlanda M."/>
            <person name="Hayes R.D."/>
            <person name="Keri Z."/>
            <person name="LaButti K."/>
            <person name="Lipzen A."/>
            <person name="Lombard V."/>
            <person name="Magnuson J."/>
            <person name="Maillard F."/>
            <person name="Murat C."/>
            <person name="Nolan M."/>
            <person name="Ohm R.A."/>
            <person name="Pangilinan J."/>
            <person name="Pereira M.F."/>
            <person name="Perotto S."/>
            <person name="Peter M."/>
            <person name="Pfister S."/>
            <person name="Riley R."/>
            <person name="Sitrit Y."/>
            <person name="Stielow J.B."/>
            <person name="Szollosi G."/>
            <person name="Zifcakova L."/>
            <person name="Stursova M."/>
            <person name="Spatafora J.W."/>
            <person name="Tedersoo L."/>
            <person name="Vaario L.M."/>
            <person name="Yamada A."/>
            <person name="Yan M."/>
            <person name="Wang P."/>
            <person name="Xu J."/>
            <person name="Bruns T."/>
            <person name="Baldrian P."/>
            <person name="Vilgalys R."/>
            <person name="Dunand C."/>
            <person name="Henrissat B."/>
            <person name="Grigoriev I.V."/>
            <person name="Hibbett D."/>
            <person name="Nagy L.G."/>
            <person name="Martin F.M."/>
        </authorList>
    </citation>
    <scope>NUCLEOTIDE SEQUENCE</scope>
    <source>
        <strain evidence="1">P2</strain>
    </source>
</reference>
<proteinExistence type="predicted"/>
<organism evidence="1 2">
    <name type="scientific">Thelephora ganbajun</name>
    <name type="common">Ganba fungus</name>
    <dbReference type="NCBI Taxonomy" id="370292"/>
    <lineage>
        <taxon>Eukaryota</taxon>
        <taxon>Fungi</taxon>
        <taxon>Dikarya</taxon>
        <taxon>Basidiomycota</taxon>
        <taxon>Agaricomycotina</taxon>
        <taxon>Agaricomycetes</taxon>
        <taxon>Thelephorales</taxon>
        <taxon>Thelephoraceae</taxon>
        <taxon>Thelephora</taxon>
    </lineage>
</organism>
<keyword evidence="2" id="KW-1185">Reference proteome</keyword>
<dbReference type="Proteomes" id="UP000886501">
    <property type="component" value="Unassembled WGS sequence"/>
</dbReference>
<name>A0ACB6ZMI1_THEGA</name>
<sequence>MSPSCAISGSPGLLGCRTAATSPMLSLSGVRGHGEIFSVQLLPSPLERWCYQFCKLIDWKESLPHRLLQNRRVFGRSDYSCYDQGTIDGDIHVYDCRYAGRLRSKPSETLDPRRILQETGEHFTQCSRRIRTVRRSRRWNDWDCMRLNSICERARIRQKVDSGGAAVD</sequence>
<evidence type="ECO:0000313" key="2">
    <source>
        <dbReference type="Proteomes" id="UP000886501"/>
    </source>
</evidence>
<accession>A0ACB6ZMI1</accession>
<dbReference type="EMBL" id="MU117983">
    <property type="protein sequence ID" value="KAF9650643.1"/>
    <property type="molecule type" value="Genomic_DNA"/>
</dbReference>
<reference evidence="1" key="1">
    <citation type="submission" date="2019-10" db="EMBL/GenBank/DDBJ databases">
        <authorList>
            <consortium name="DOE Joint Genome Institute"/>
            <person name="Kuo A."/>
            <person name="Miyauchi S."/>
            <person name="Kiss E."/>
            <person name="Drula E."/>
            <person name="Kohler A."/>
            <person name="Sanchez-Garcia M."/>
            <person name="Andreopoulos B."/>
            <person name="Barry K.W."/>
            <person name="Bonito G."/>
            <person name="Buee M."/>
            <person name="Carver A."/>
            <person name="Chen C."/>
            <person name="Cichocki N."/>
            <person name="Clum A."/>
            <person name="Culley D."/>
            <person name="Crous P.W."/>
            <person name="Fauchery L."/>
            <person name="Girlanda M."/>
            <person name="Hayes R."/>
            <person name="Keri Z."/>
            <person name="Labutti K."/>
            <person name="Lipzen A."/>
            <person name="Lombard V."/>
            <person name="Magnuson J."/>
            <person name="Maillard F."/>
            <person name="Morin E."/>
            <person name="Murat C."/>
            <person name="Nolan M."/>
            <person name="Ohm R."/>
            <person name="Pangilinan J."/>
            <person name="Pereira M."/>
            <person name="Perotto S."/>
            <person name="Peter M."/>
            <person name="Riley R."/>
            <person name="Sitrit Y."/>
            <person name="Stielow B."/>
            <person name="Szollosi G."/>
            <person name="Zifcakova L."/>
            <person name="Stursova M."/>
            <person name="Spatafora J.W."/>
            <person name="Tedersoo L."/>
            <person name="Vaario L.-M."/>
            <person name="Yamada A."/>
            <person name="Yan M."/>
            <person name="Wang P."/>
            <person name="Xu J."/>
            <person name="Bruns T."/>
            <person name="Baldrian P."/>
            <person name="Vilgalys R."/>
            <person name="Henrissat B."/>
            <person name="Grigoriev I.V."/>
            <person name="Hibbett D."/>
            <person name="Nagy L.G."/>
            <person name="Martin F.M."/>
        </authorList>
    </citation>
    <scope>NUCLEOTIDE SEQUENCE</scope>
    <source>
        <strain evidence="1">P2</strain>
    </source>
</reference>
<gene>
    <name evidence="1" type="ORF">BDM02DRAFT_1352632</name>
</gene>
<evidence type="ECO:0000313" key="1">
    <source>
        <dbReference type="EMBL" id="KAF9650643.1"/>
    </source>
</evidence>
<protein>
    <submittedName>
        <fullName evidence="1">Uncharacterized protein</fullName>
    </submittedName>
</protein>